<reference evidence="2 3" key="1">
    <citation type="submission" date="2024-01" db="EMBL/GenBank/DDBJ databases">
        <title>A telomere-to-telomere, gap-free genome of sweet tea (Lithocarpus litseifolius).</title>
        <authorList>
            <person name="Zhou J."/>
        </authorList>
    </citation>
    <scope>NUCLEOTIDE SEQUENCE [LARGE SCALE GENOMIC DNA]</scope>
    <source>
        <strain evidence="2">Zhou-2022a</strain>
        <tissue evidence="2">Leaf</tissue>
    </source>
</reference>
<gene>
    <name evidence="2" type="ORF">SO802_006968</name>
</gene>
<dbReference type="PANTHER" id="PTHR31929">
    <property type="entry name" value="SAUR-LIKE AUXIN-RESPONSIVE PROTEIN FAMILY-RELATED"/>
    <property type="match status" value="1"/>
</dbReference>
<name>A0AAW2DRK8_9ROSI</name>
<dbReference type="AlphaFoldDB" id="A0AAW2DRK8"/>
<proteinExistence type="inferred from homology"/>
<evidence type="ECO:0000313" key="3">
    <source>
        <dbReference type="Proteomes" id="UP001459277"/>
    </source>
</evidence>
<keyword evidence="3" id="KW-1185">Reference proteome</keyword>
<comment type="similarity">
    <text evidence="1">Belongs to the ARG7 family.</text>
</comment>
<organism evidence="2 3">
    <name type="scientific">Lithocarpus litseifolius</name>
    <dbReference type="NCBI Taxonomy" id="425828"/>
    <lineage>
        <taxon>Eukaryota</taxon>
        <taxon>Viridiplantae</taxon>
        <taxon>Streptophyta</taxon>
        <taxon>Embryophyta</taxon>
        <taxon>Tracheophyta</taxon>
        <taxon>Spermatophyta</taxon>
        <taxon>Magnoliopsida</taxon>
        <taxon>eudicotyledons</taxon>
        <taxon>Gunneridae</taxon>
        <taxon>Pentapetalae</taxon>
        <taxon>rosids</taxon>
        <taxon>fabids</taxon>
        <taxon>Fagales</taxon>
        <taxon>Fagaceae</taxon>
        <taxon>Lithocarpus</taxon>
    </lineage>
</organism>
<dbReference type="Proteomes" id="UP001459277">
    <property type="component" value="Unassembled WGS sequence"/>
</dbReference>
<evidence type="ECO:0000256" key="1">
    <source>
        <dbReference type="ARBA" id="ARBA00006974"/>
    </source>
</evidence>
<dbReference type="GO" id="GO:0009733">
    <property type="term" value="P:response to auxin"/>
    <property type="evidence" value="ECO:0007669"/>
    <property type="project" value="InterPro"/>
</dbReference>
<evidence type="ECO:0000313" key="2">
    <source>
        <dbReference type="EMBL" id="KAL0011860.1"/>
    </source>
</evidence>
<dbReference type="EMBL" id="JAZDWU010000002">
    <property type="protein sequence ID" value="KAL0011860.1"/>
    <property type="molecule type" value="Genomic_DNA"/>
</dbReference>
<protein>
    <submittedName>
        <fullName evidence="2">Uncharacterized protein</fullName>
    </submittedName>
</protein>
<sequence length="191" mass="21070">MQLASTSIDVPKGYIVVYVKESEMRRFVIPISFLNQPSFLELLSKAEEEFGTTEGKIPFMSSGISSALYHASDVLMVCSIFYCSIEDEVVRFKETSNEIQHVSKCVSDICLGDDEDFNPAGQSSDAAMRAKRLFFGSIVMKAFEDMMGSDSLVKGLEQDLHITIAAARIGVTFKKKGGEGSEQKLQILIEA</sequence>
<dbReference type="InterPro" id="IPR003676">
    <property type="entry name" value="SAUR_fam"/>
</dbReference>
<comment type="caution">
    <text evidence="2">The sequence shown here is derived from an EMBL/GenBank/DDBJ whole genome shotgun (WGS) entry which is preliminary data.</text>
</comment>
<accession>A0AAW2DRK8</accession>
<dbReference type="Pfam" id="PF02519">
    <property type="entry name" value="Auxin_inducible"/>
    <property type="match status" value="1"/>
</dbReference>